<evidence type="ECO:0000259" key="3">
    <source>
        <dbReference type="Pfam" id="PF02709"/>
    </source>
</evidence>
<dbReference type="GO" id="GO:0016740">
    <property type="term" value="F:transferase activity"/>
    <property type="evidence" value="ECO:0007669"/>
    <property type="project" value="UniProtKB-KW"/>
</dbReference>
<dbReference type="Proteomes" id="UP000181909">
    <property type="component" value="Unassembled WGS sequence"/>
</dbReference>
<dbReference type="Gene3D" id="3.90.550.10">
    <property type="entry name" value="Spore Coat Polysaccharide Biosynthesis Protein SpsA, Chain A"/>
    <property type="match status" value="1"/>
</dbReference>
<evidence type="ECO:0000313" key="5">
    <source>
        <dbReference type="Proteomes" id="UP000181909"/>
    </source>
</evidence>
<dbReference type="InterPro" id="IPR001173">
    <property type="entry name" value="Glyco_trans_2-like"/>
</dbReference>
<dbReference type="OrthoDB" id="4120491at2"/>
<sequence>MGGAPGQAAAQRPDGISIVVPTLERVELVADLLRSCVVAGARIDRKWEVIIVDSSPEEPAARIRALCDQHGARFVTGPWRAGSKRNLGARLAAYDVVLFVDSDCAAQPDLFAEHLRVYDEQSPDVVAVAGLTEMEGEEGFLWRVLSRSREHNIPFSWPRYFATMHWATTSNFSVRRAKFAAIGGFDEETWTVTGCEDVDLGVRLWQAQGRIVSNDRAIVHHTRGEVTHPFQVMRKLSRHGQADVWLSSKFAHHTELRANPVVIGVLAILVGAALSLCTLSPTPVLLGLAVVPLMWIVTLCGRLHRWTGPHRHLEPLTVFIDWALDYGIAKAAIQRRCYRMAMRRFRYYDPQHFHLKPGIDRVPDCVFHAYGAALDSSRSSAAS</sequence>
<dbReference type="PANTHER" id="PTHR43685">
    <property type="entry name" value="GLYCOSYLTRANSFERASE"/>
    <property type="match status" value="1"/>
</dbReference>
<dbReference type="STRING" id="1893.SAMN02787144_104819"/>
<feature type="domain" description="Galactosyltransferase C-terminal" evidence="3">
    <location>
        <begin position="170"/>
        <end position="216"/>
    </location>
</feature>
<dbReference type="InterPro" id="IPR027791">
    <property type="entry name" value="Galactosyl_T_C"/>
</dbReference>
<evidence type="ECO:0000256" key="1">
    <source>
        <dbReference type="ARBA" id="ARBA00022679"/>
    </source>
</evidence>
<protein>
    <submittedName>
        <fullName evidence="4">Glycosyltransferase, GT2 family</fullName>
    </submittedName>
</protein>
<gene>
    <name evidence="4" type="ORF">SAMN02787144_104819</name>
</gene>
<evidence type="ECO:0000313" key="4">
    <source>
        <dbReference type="EMBL" id="SFY44524.1"/>
    </source>
</evidence>
<evidence type="ECO:0000259" key="2">
    <source>
        <dbReference type="Pfam" id="PF00535"/>
    </source>
</evidence>
<organism evidence="4 5">
    <name type="scientific">Streptomyces atratus</name>
    <dbReference type="NCBI Taxonomy" id="1893"/>
    <lineage>
        <taxon>Bacteria</taxon>
        <taxon>Bacillati</taxon>
        <taxon>Actinomycetota</taxon>
        <taxon>Actinomycetes</taxon>
        <taxon>Kitasatosporales</taxon>
        <taxon>Streptomycetaceae</taxon>
        <taxon>Streptomyces</taxon>
    </lineage>
</organism>
<name>A0A1K2FBD7_STRAR</name>
<reference evidence="4 5" key="1">
    <citation type="submission" date="2016-11" db="EMBL/GenBank/DDBJ databases">
        <authorList>
            <person name="Jaros S."/>
            <person name="Januszkiewicz K."/>
            <person name="Wedrychowicz H."/>
        </authorList>
    </citation>
    <scope>NUCLEOTIDE SEQUENCE [LARGE SCALE GENOMIC DNA]</scope>
    <source>
        <strain evidence="4 5">OK807</strain>
    </source>
</reference>
<dbReference type="InterPro" id="IPR029044">
    <property type="entry name" value="Nucleotide-diphossugar_trans"/>
</dbReference>
<dbReference type="RefSeq" id="WP_072489534.1">
    <property type="nucleotide sequence ID" value="NZ_FPJO01000048.1"/>
</dbReference>
<dbReference type="Pfam" id="PF02709">
    <property type="entry name" value="Glyco_transf_7C"/>
    <property type="match status" value="1"/>
</dbReference>
<dbReference type="Pfam" id="PF00535">
    <property type="entry name" value="Glycos_transf_2"/>
    <property type="match status" value="1"/>
</dbReference>
<dbReference type="AlphaFoldDB" id="A0A1K2FBD7"/>
<dbReference type="InterPro" id="IPR050834">
    <property type="entry name" value="Glycosyltransf_2"/>
</dbReference>
<keyword evidence="1 4" id="KW-0808">Transferase</keyword>
<dbReference type="PANTHER" id="PTHR43685:SF3">
    <property type="entry name" value="SLR2126 PROTEIN"/>
    <property type="match status" value="1"/>
</dbReference>
<dbReference type="EMBL" id="FPJO01000048">
    <property type="protein sequence ID" value="SFY44524.1"/>
    <property type="molecule type" value="Genomic_DNA"/>
</dbReference>
<proteinExistence type="predicted"/>
<dbReference type="SUPFAM" id="SSF53448">
    <property type="entry name" value="Nucleotide-diphospho-sugar transferases"/>
    <property type="match status" value="1"/>
</dbReference>
<accession>A0A1K2FBD7</accession>
<feature type="domain" description="Glycosyltransferase 2-like" evidence="2">
    <location>
        <begin position="17"/>
        <end position="143"/>
    </location>
</feature>